<feature type="transmembrane region" description="Helical" evidence="1">
    <location>
        <begin position="15"/>
        <end position="33"/>
    </location>
</feature>
<feature type="transmembrane region" description="Helical" evidence="1">
    <location>
        <begin position="39"/>
        <end position="56"/>
    </location>
</feature>
<keyword evidence="3" id="KW-1185">Reference proteome</keyword>
<keyword evidence="1" id="KW-0812">Transmembrane</keyword>
<dbReference type="KEGG" id="csty:KN1_16450"/>
<dbReference type="Proteomes" id="UP000825123">
    <property type="component" value="Chromosome"/>
</dbReference>
<evidence type="ECO:0000313" key="2">
    <source>
        <dbReference type="EMBL" id="BCU70348.1"/>
    </source>
</evidence>
<dbReference type="GeneID" id="66163363"/>
<keyword evidence="1" id="KW-1133">Transmembrane helix</keyword>
<organism evidence="2 3">
    <name type="scientific">Stygiolobus caldivivus</name>
    <dbReference type="NCBI Taxonomy" id="2824673"/>
    <lineage>
        <taxon>Archaea</taxon>
        <taxon>Thermoproteota</taxon>
        <taxon>Thermoprotei</taxon>
        <taxon>Sulfolobales</taxon>
        <taxon>Sulfolobaceae</taxon>
        <taxon>Stygiolobus</taxon>
    </lineage>
</organism>
<name>A0A8D5ZFM5_9CREN</name>
<gene>
    <name evidence="2" type="ORF">KN1_16450</name>
</gene>
<keyword evidence="1" id="KW-0472">Membrane</keyword>
<reference evidence="2 3" key="1">
    <citation type="submission" date="2021-04" db="EMBL/GenBank/DDBJ databases">
        <title>Complete genome sequence of Stygiolobus sp. KN-1.</title>
        <authorList>
            <person name="Nakamura K."/>
            <person name="Sakai H."/>
            <person name="Kurosawa N."/>
        </authorList>
    </citation>
    <scope>NUCLEOTIDE SEQUENCE [LARGE SCALE GENOMIC DNA]</scope>
    <source>
        <strain evidence="2 3">KN-1</strain>
    </source>
</reference>
<protein>
    <recommendedName>
        <fullName evidence="4">PH domain-containing protein</fullName>
    </recommendedName>
</protein>
<dbReference type="AlphaFoldDB" id="A0A8D5ZFM5"/>
<accession>A0A8D5ZFM5</accession>
<evidence type="ECO:0000256" key="1">
    <source>
        <dbReference type="SAM" id="Phobius"/>
    </source>
</evidence>
<dbReference type="RefSeq" id="WP_221286910.1">
    <property type="nucleotide sequence ID" value="NZ_AP024597.1"/>
</dbReference>
<evidence type="ECO:0000313" key="3">
    <source>
        <dbReference type="Proteomes" id="UP000825123"/>
    </source>
</evidence>
<proteinExistence type="predicted"/>
<evidence type="ECO:0008006" key="4">
    <source>
        <dbReference type="Google" id="ProtNLM"/>
    </source>
</evidence>
<dbReference type="EMBL" id="AP024597">
    <property type="protein sequence ID" value="BCU70348.1"/>
    <property type="molecule type" value="Genomic_DNA"/>
</dbReference>
<sequence length="138" mass="15622">MIIDDYYSYKRKSLFRLYILAGFVPILVLQLILFSGSLLYVDIVLVVLTLLSLYIPSKLFYAYKVKGGALYIPSGKVLDLTQIRSVIIENRRIEGKIYMGDIIIYTVEGKRVTLPKVLNPDIISSVLSSERTPNNKGT</sequence>